<dbReference type="Proteomes" id="UP001163321">
    <property type="component" value="Chromosome 3"/>
</dbReference>
<evidence type="ECO:0000313" key="2">
    <source>
        <dbReference type="Proteomes" id="UP001163321"/>
    </source>
</evidence>
<organism evidence="1 2">
    <name type="scientific">Peronosclerospora sorghi</name>
    <dbReference type="NCBI Taxonomy" id="230839"/>
    <lineage>
        <taxon>Eukaryota</taxon>
        <taxon>Sar</taxon>
        <taxon>Stramenopiles</taxon>
        <taxon>Oomycota</taxon>
        <taxon>Peronosporomycetes</taxon>
        <taxon>Peronosporales</taxon>
        <taxon>Peronosporaceae</taxon>
        <taxon>Peronosclerospora</taxon>
    </lineage>
</organism>
<protein>
    <submittedName>
        <fullName evidence="1">Uncharacterized protein</fullName>
    </submittedName>
</protein>
<accession>A0ACC0WB10</accession>
<comment type="caution">
    <text evidence="1">The sequence shown here is derived from an EMBL/GenBank/DDBJ whole genome shotgun (WGS) entry which is preliminary data.</text>
</comment>
<evidence type="ECO:0000313" key="1">
    <source>
        <dbReference type="EMBL" id="KAI9914886.1"/>
    </source>
</evidence>
<keyword evidence="2" id="KW-1185">Reference proteome</keyword>
<proteinExistence type="predicted"/>
<name>A0ACC0WB10_9STRA</name>
<sequence length="65" mass="7281">MSSLRWEASQSSIIKSAVPYLRSAMYINTFSGIESAGLFNPKFDIGQLVSTYRGDSTIYRNYTCS</sequence>
<dbReference type="EMBL" id="CM047582">
    <property type="protein sequence ID" value="KAI9914886.1"/>
    <property type="molecule type" value="Genomic_DNA"/>
</dbReference>
<reference evidence="1 2" key="1">
    <citation type="journal article" date="2022" name="bioRxiv">
        <title>The genome of the oomycete Peronosclerospora sorghi, a cosmopolitan pathogen of maize and sorghum, is inflated with dispersed pseudogenes.</title>
        <authorList>
            <person name="Fletcher K."/>
            <person name="Martin F."/>
            <person name="Isakeit T."/>
            <person name="Cavanaugh K."/>
            <person name="Magill C."/>
            <person name="Michelmore R."/>
        </authorList>
    </citation>
    <scope>NUCLEOTIDE SEQUENCE [LARGE SCALE GENOMIC DNA]</scope>
    <source>
        <strain evidence="1">P6</strain>
    </source>
</reference>
<gene>
    <name evidence="1" type="ORF">PsorP6_007901</name>
</gene>